<gene>
    <name evidence="2" type="ORF">N7541_008712</name>
</gene>
<keyword evidence="3" id="KW-1185">Reference proteome</keyword>
<dbReference type="AlphaFoldDB" id="A0A9W9R112"/>
<reference evidence="2" key="2">
    <citation type="journal article" date="2023" name="IMA Fungus">
        <title>Comparative genomic study of the Penicillium genus elucidates a diverse pangenome and 15 lateral gene transfer events.</title>
        <authorList>
            <person name="Petersen C."/>
            <person name="Sorensen T."/>
            <person name="Nielsen M.R."/>
            <person name="Sondergaard T.E."/>
            <person name="Sorensen J.L."/>
            <person name="Fitzpatrick D.A."/>
            <person name="Frisvad J.C."/>
            <person name="Nielsen K.L."/>
        </authorList>
    </citation>
    <scope>NUCLEOTIDE SEQUENCE</scope>
    <source>
        <strain evidence="2">IBT 35675</strain>
    </source>
</reference>
<evidence type="ECO:0000313" key="2">
    <source>
        <dbReference type="EMBL" id="KAJ5350985.1"/>
    </source>
</evidence>
<feature type="region of interest" description="Disordered" evidence="1">
    <location>
        <begin position="47"/>
        <end position="78"/>
    </location>
</feature>
<sequence>MPYIARTAALSQLALTGGLVDPRADPQPSFDKRMSCRDVTNFISNQAQSSPLGLQQQGASAKHTKWGTRLQKPPSENQTQFDKIFARSRKIRLPLAEKAPGQPLSDLVPGLVVTGGLSRSPAFDCLPIVSHWIDRIGESSTEDPAATVRLSSTWGTVHVIGEGATMHCPLGAPCWSLKSHGIGPVEAGSSKFSQQYIAETDTLTTSVSLARRADTTQTGEVIGAATSISWMRNTRVADAVDCAVGLLADAAALLEARDKVITTGTTERLAFAEVCAVVMPTWCSARKPLPPKLSGLALSPDQFTENLLALEGCEGSLLNTSIFSMAVGYNRGVYGGSISGLWAIMDSGFVLDYSIGIKNTAIADRLNSAFADVAAIAEVSVSAGPHITDIRIVKGCNYGCLRQKTIIEDAHPVPSRPCIVVWDDLARLARYKLADAVFCHVYYDSGGGEEMAAIAGLGCVTHDWIDLGADISCGEVSNIVPSLTRGSLDEEALAEVYSRLLGAMIWYRDNDPYNPAALCLLFTHWWQLANCRHRPISLLGRTDFGVGAGIFATIPEKRPSLEHFRACGTKVKRGERCFANAEARLQSVLSSGPLPETRAVADLLVSPVLAYMKGSDSLPSESEYVGAVLAAEVAYPHGQKILELWDLAIVMWECGALWAAGVAGLCYTHTGMANCDRARDDLSDDTWS</sequence>
<accession>A0A9W9R112</accession>
<evidence type="ECO:0000256" key="1">
    <source>
        <dbReference type="SAM" id="MobiDB-lite"/>
    </source>
</evidence>
<reference evidence="2" key="1">
    <citation type="submission" date="2022-12" db="EMBL/GenBank/DDBJ databases">
        <authorList>
            <person name="Petersen C."/>
        </authorList>
    </citation>
    <scope>NUCLEOTIDE SEQUENCE</scope>
    <source>
        <strain evidence="2">IBT 35675</strain>
    </source>
</reference>
<feature type="compositionally biased region" description="Polar residues" evidence="1">
    <location>
        <begin position="47"/>
        <end position="59"/>
    </location>
</feature>
<evidence type="ECO:0000313" key="3">
    <source>
        <dbReference type="Proteomes" id="UP001148299"/>
    </source>
</evidence>
<name>A0A9W9R112_PENBR</name>
<comment type="caution">
    <text evidence="2">The sequence shown here is derived from an EMBL/GenBank/DDBJ whole genome shotgun (WGS) entry which is preliminary data.</text>
</comment>
<dbReference type="EMBL" id="JAPZBR010000006">
    <property type="protein sequence ID" value="KAJ5350985.1"/>
    <property type="molecule type" value="Genomic_DNA"/>
</dbReference>
<protein>
    <submittedName>
        <fullName evidence="2">Uncharacterized protein</fullName>
    </submittedName>
</protein>
<proteinExistence type="predicted"/>
<dbReference type="Proteomes" id="UP001148299">
    <property type="component" value="Unassembled WGS sequence"/>
</dbReference>
<organism evidence="2 3">
    <name type="scientific">Penicillium brevicompactum</name>
    <dbReference type="NCBI Taxonomy" id="5074"/>
    <lineage>
        <taxon>Eukaryota</taxon>
        <taxon>Fungi</taxon>
        <taxon>Dikarya</taxon>
        <taxon>Ascomycota</taxon>
        <taxon>Pezizomycotina</taxon>
        <taxon>Eurotiomycetes</taxon>
        <taxon>Eurotiomycetidae</taxon>
        <taxon>Eurotiales</taxon>
        <taxon>Aspergillaceae</taxon>
        <taxon>Penicillium</taxon>
    </lineage>
</organism>